<accession>A0A9D2JH93</accession>
<evidence type="ECO:0000313" key="7">
    <source>
        <dbReference type="Proteomes" id="UP000824063"/>
    </source>
</evidence>
<dbReference type="InterPro" id="IPR005119">
    <property type="entry name" value="LysR_subst-bd"/>
</dbReference>
<dbReference type="InterPro" id="IPR000847">
    <property type="entry name" value="LysR_HTH_N"/>
</dbReference>
<reference evidence="6" key="2">
    <citation type="submission" date="2021-04" db="EMBL/GenBank/DDBJ databases">
        <authorList>
            <person name="Gilroy R."/>
        </authorList>
    </citation>
    <scope>NUCLEOTIDE SEQUENCE</scope>
    <source>
        <strain evidence="6">CHK172-16539</strain>
    </source>
</reference>
<organism evidence="6 7">
    <name type="scientific">Candidatus Enterococcus avicola</name>
    <dbReference type="NCBI Taxonomy" id="2838561"/>
    <lineage>
        <taxon>Bacteria</taxon>
        <taxon>Bacillati</taxon>
        <taxon>Bacillota</taxon>
        <taxon>Bacilli</taxon>
        <taxon>Lactobacillales</taxon>
        <taxon>Enterococcaceae</taxon>
        <taxon>Enterococcus</taxon>
    </lineage>
</organism>
<dbReference type="AlphaFoldDB" id="A0A9D2JH93"/>
<reference evidence="6" key="1">
    <citation type="journal article" date="2021" name="PeerJ">
        <title>Extensive microbial diversity within the chicken gut microbiome revealed by metagenomics and culture.</title>
        <authorList>
            <person name="Gilroy R."/>
            <person name="Ravi A."/>
            <person name="Getino M."/>
            <person name="Pursley I."/>
            <person name="Horton D.L."/>
            <person name="Alikhan N.F."/>
            <person name="Baker D."/>
            <person name="Gharbi K."/>
            <person name="Hall N."/>
            <person name="Watson M."/>
            <person name="Adriaenssens E.M."/>
            <person name="Foster-Nyarko E."/>
            <person name="Jarju S."/>
            <person name="Secka A."/>
            <person name="Antonio M."/>
            <person name="Oren A."/>
            <person name="Chaudhuri R.R."/>
            <person name="La Ragione R."/>
            <person name="Hildebrand F."/>
            <person name="Pallen M.J."/>
        </authorList>
    </citation>
    <scope>NUCLEOTIDE SEQUENCE</scope>
    <source>
        <strain evidence="6">CHK172-16539</strain>
    </source>
</reference>
<evidence type="ECO:0000256" key="4">
    <source>
        <dbReference type="ARBA" id="ARBA00023163"/>
    </source>
</evidence>
<dbReference type="Pfam" id="PF03466">
    <property type="entry name" value="LysR_substrate"/>
    <property type="match status" value="1"/>
</dbReference>
<name>A0A9D2JH93_9ENTE</name>
<evidence type="ECO:0000256" key="2">
    <source>
        <dbReference type="ARBA" id="ARBA00023015"/>
    </source>
</evidence>
<keyword evidence="4" id="KW-0804">Transcription</keyword>
<keyword evidence="2" id="KW-0805">Transcription regulation</keyword>
<dbReference type="CDD" id="cd05466">
    <property type="entry name" value="PBP2_LTTR_substrate"/>
    <property type="match status" value="1"/>
</dbReference>
<dbReference type="Gene3D" id="1.10.10.10">
    <property type="entry name" value="Winged helix-like DNA-binding domain superfamily/Winged helix DNA-binding domain"/>
    <property type="match status" value="1"/>
</dbReference>
<dbReference type="SUPFAM" id="SSF53850">
    <property type="entry name" value="Periplasmic binding protein-like II"/>
    <property type="match status" value="1"/>
</dbReference>
<dbReference type="Pfam" id="PF00126">
    <property type="entry name" value="HTH_1"/>
    <property type="match status" value="1"/>
</dbReference>
<comment type="similarity">
    <text evidence="1">Belongs to the LysR transcriptional regulatory family.</text>
</comment>
<evidence type="ECO:0000256" key="1">
    <source>
        <dbReference type="ARBA" id="ARBA00009437"/>
    </source>
</evidence>
<sequence length="276" mass="32157">MFQILRTFISVYETHNFTRTADSLFLSQPTVSSQIKKLEDHLNTKLFIRNGKQEIVPTQAAEFLYPRIIKMIEEWEDVVLHIGNDPDIRETCVIACTKTCGIHLLAQIVPSLIERFPMIDFHFPILGYQEIVHGVEQAKFDFGLIEWAERSEHLNRYLLVRDELVVAGDPASNYWILNENINPLRELNDLYLRKKNLTPTIIQTNSNEMIEKLINNGAGRSILSKRVITDNIPYETLNFENSRNFYFLTREEIIPDLFQEVAMFIRTTLEESKPPV</sequence>
<dbReference type="InterPro" id="IPR036388">
    <property type="entry name" value="WH-like_DNA-bd_sf"/>
</dbReference>
<dbReference type="InterPro" id="IPR036390">
    <property type="entry name" value="WH_DNA-bd_sf"/>
</dbReference>
<dbReference type="PANTHER" id="PTHR30126:SF40">
    <property type="entry name" value="HTH-TYPE TRANSCRIPTIONAL REGULATOR GLTR"/>
    <property type="match status" value="1"/>
</dbReference>
<feature type="domain" description="HTH lysR-type" evidence="5">
    <location>
        <begin position="1"/>
        <end position="58"/>
    </location>
</feature>
<comment type="caution">
    <text evidence="6">The sequence shown here is derived from an EMBL/GenBank/DDBJ whole genome shotgun (WGS) entry which is preliminary data.</text>
</comment>
<dbReference type="Gene3D" id="3.40.190.290">
    <property type="match status" value="1"/>
</dbReference>
<dbReference type="Proteomes" id="UP000824063">
    <property type="component" value="Unassembled WGS sequence"/>
</dbReference>
<protein>
    <submittedName>
        <fullName evidence="6">LysR family transcriptional regulator</fullName>
    </submittedName>
</protein>
<gene>
    <name evidence="6" type="ORF">IAA20_01715</name>
</gene>
<keyword evidence="3" id="KW-0238">DNA-binding</keyword>
<evidence type="ECO:0000259" key="5">
    <source>
        <dbReference type="PROSITE" id="PS50931"/>
    </source>
</evidence>
<evidence type="ECO:0000313" key="6">
    <source>
        <dbReference type="EMBL" id="HIZ52647.1"/>
    </source>
</evidence>
<dbReference type="PROSITE" id="PS50931">
    <property type="entry name" value="HTH_LYSR"/>
    <property type="match status" value="1"/>
</dbReference>
<dbReference type="GO" id="GO:0000976">
    <property type="term" value="F:transcription cis-regulatory region binding"/>
    <property type="evidence" value="ECO:0007669"/>
    <property type="project" value="TreeGrafter"/>
</dbReference>
<dbReference type="EMBL" id="DXBN01000040">
    <property type="protein sequence ID" value="HIZ52647.1"/>
    <property type="molecule type" value="Genomic_DNA"/>
</dbReference>
<evidence type="ECO:0000256" key="3">
    <source>
        <dbReference type="ARBA" id="ARBA00023125"/>
    </source>
</evidence>
<dbReference type="PRINTS" id="PR00039">
    <property type="entry name" value="HTHLYSR"/>
</dbReference>
<dbReference type="GO" id="GO:0003700">
    <property type="term" value="F:DNA-binding transcription factor activity"/>
    <property type="evidence" value="ECO:0007669"/>
    <property type="project" value="InterPro"/>
</dbReference>
<dbReference type="SUPFAM" id="SSF46785">
    <property type="entry name" value="Winged helix' DNA-binding domain"/>
    <property type="match status" value="1"/>
</dbReference>
<dbReference type="PANTHER" id="PTHR30126">
    <property type="entry name" value="HTH-TYPE TRANSCRIPTIONAL REGULATOR"/>
    <property type="match status" value="1"/>
</dbReference>
<proteinExistence type="inferred from homology"/>